<feature type="transmembrane region" description="Helical" evidence="1">
    <location>
        <begin position="126"/>
        <end position="145"/>
    </location>
</feature>
<feature type="transmembrane region" description="Helical" evidence="1">
    <location>
        <begin position="96"/>
        <end position="119"/>
    </location>
</feature>
<feature type="transmembrane region" description="Helical" evidence="1">
    <location>
        <begin position="208"/>
        <end position="229"/>
    </location>
</feature>
<dbReference type="PANTHER" id="PTHR40465:SF1">
    <property type="entry name" value="DUF6534 DOMAIN-CONTAINING PROTEIN"/>
    <property type="match status" value="1"/>
</dbReference>
<keyword evidence="1" id="KW-0812">Transmembrane</keyword>
<evidence type="ECO:0000313" key="3">
    <source>
        <dbReference type="EMBL" id="EPQ52273.1"/>
    </source>
</evidence>
<dbReference type="GeneID" id="19302480"/>
<name>S7PXN0_GLOTA</name>
<feature type="transmembrane region" description="Helical" evidence="1">
    <location>
        <begin position="22"/>
        <end position="43"/>
    </location>
</feature>
<keyword evidence="1" id="KW-1133">Transmembrane helix</keyword>
<dbReference type="eggNOG" id="ENOG502SRYS">
    <property type="taxonomic scope" value="Eukaryota"/>
</dbReference>
<dbReference type="KEGG" id="gtr:GLOTRDRAFT_132391"/>
<dbReference type="OrthoDB" id="2536347at2759"/>
<dbReference type="HOGENOM" id="CLU_046025_2_1_1"/>
<dbReference type="Proteomes" id="UP000030669">
    <property type="component" value="Unassembled WGS sequence"/>
</dbReference>
<accession>S7PXN0</accession>
<proteinExistence type="predicted"/>
<feature type="transmembrane region" description="Helical" evidence="1">
    <location>
        <begin position="165"/>
        <end position="188"/>
    </location>
</feature>
<dbReference type="EMBL" id="KB469308">
    <property type="protein sequence ID" value="EPQ52273.1"/>
    <property type="molecule type" value="Genomic_DNA"/>
</dbReference>
<sequence>MSTLIIAPGQFELIVTSAGPQIIGFAFNWMLQGILTTQVYIYHLCFRKDSLYIQALVYGIFIFEWVQTGLITVDYFDAFIYHYGDIRALTSYYNTWFSVTIMCGVVAATVQSVFAWRIWVLSKSRIVPCLIVLLASAMVIISIVGGVKIKQITSATQAAAARPIITTWLCGSASIDVIIAVAMTILLLRAKSGIAESDAIIHRLIRLVVESGSLTAFFAVIFVIFFSVWPNTLLHECTALVLTKLYSNMLLTSFNNRIFVRGTGFPGTSSSRLAHTLSSGSEFSAPRHGALRDLNAVRINVAQETFAHDDIALQDAQEFKSQEKLPMAR</sequence>
<dbReference type="Pfam" id="PF20152">
    <property type="entry name" value="DUF6534"/>
    <property type="match status" value="1"/>
</dbReference>
<dbReference type="InterPro" id="IPR045339">
    <property type="entry name" value="DUF6534"/>
</dbReference>
<dbReference type="OMA" id="WFSATIM"/>
<feature type="domain" description="DUF6534" evidence="2">
    <location>
        <begin position="172"/>
        <end position="257"/>
    </location>
</feature>
<reference evidence="3 4" key="1">
    <citation type="journal article" date="2012" name="Science">
        <title>The Paleozoic origin of enzymatic lignin decomposition reconstructed from 31 fungal genomes.</title>
        <authorList>
            <person name="Floudas D."/>
            <person name="Binder M."/>
            <person name="Riley R."/>
            <person name="Barry K."/>
            <person name="Blanchette R.A."/>
            <person name="Henrissat B."/>
            <person name="Martinez A.T."/>
            <person name="Otillar R."/>
            <person name="Spatafora J.W."/>
            <person name="Yadav J.S."/>
            <person name="Aerts A."/>
            <person name="Benoit I."/>
            <person name="Boyd A."/>
            <person name="Carlson A."/>
            <person name="Copeland A."/>
            <person name="Coutinho P.M."/>
            <person name="de Vries R.P."/>
            <person name="Ferreira P."/>
            <person name="Findley K."/>
            <person name="Foster B."/>
            <person name="Gaskell J."/>
            <person name="Glotzer D."/>
            <person name="Gorecki P."/>
            <person name="Heitman J."/>
            <person name="Hesse C."/>
            <person name="Hori C."/>
            <person name="Igarashi K."/>
            <person name="Jurgens J.A."/>
            <person name="Kallen N."/>
            <person name="Kersten P."/>
            <person name="Kohler A."/>
            <person name="Kuees U."/>
            <person name="Kumar T.K.A."/>
            <person name="Kuo A."/>
            <person name="LaButti K."/>
            <person name="Larrondo L.F."/>
            <person name="Lindquist E."/>
            <person name="Ling A."/>
            <person name="Lombard V."/>
            <person name="Lucas S."/>
            <person name="Lundell T."/>
            <person name="Martin R."/>
            <person name="McLaughlin D.J."/>
            <person name="Morgenstern I."/>
            <person name="Morin E."/>
            <person name="Murat C."/>
            <person name="Nagy L.G."/>
            <person name="Nolan M."/>
            <person name="Ohm R.A."/>
            <person name="Patyshakuliyeva A."/>
            <person name="Rokas A."/>
            <person name="Ruiz-Duenas F.J."/>
            <person name="Sabat G."/>
            <person name="Salamov A."/>
            <person name="Samejima M."/>
            <person name="Schmutz J."/>
            <person name="Slot J.C."/>
            <person name="St John F."/>
            <person name="Stenlid J."/>
            <person name="Sun H."/>
            <person name="Sun S."/>
            <person name="Syed K."/>
            <person name="Tsang A."/>
            <person name="Wiebenga A."/>
            <person name="Young D."/>
            <person name="Pisabarro A."/>
            <person name="Eastwood D.C."/>
            <person name="Martin F."/>
            <person name="Cullen D."/>
            <person name="Grigoriev I.V."/>
            <person name="Hibbett D.S."/>
        </authorList>
    </citation>
    <scope>NUCLEOTIDE SEQUENCE [LARGE SCALE GENOMIC DNA]</scope>
    <source>
        <strain evidence="3 4">ATCC 11539</strain>
    </source>
</reference>
<dbReference type="PANTHER" id="PTHR40465">
    <property type="entry name" value="CHROMOSOME 1, WHOLE GENOME SHOTGUN SEQUENCE"/>
    <property type="match status" value="1"/>
</dbReference>
<organism evidence="3 4">
    <name type="scientific">Gloeophyllum trabeum (strain ATCC 11539 / FP-39264 / Madison 617)</name>
    <name type="common">Brown rot fungus</name>
    <dbReference type="NCBI Taxonomy" id="670483"/>
    <lineage>
        <taxon>Eukaryota</taxon>
        <taxon>Fungi</taxon>
        <taxon>Dikarya</taxon>
        <taxon>Basidiomycota</taxon>
        <taxon>Agaricomycotina</taxon>
        <taxon>Agaricomycetes</taxon>
        <taxon>Gloeophyllales</taxon>
        <taxon>Gloeophyllaceae</taxon>
        <taxon>Gloeophyllum</taxon>
    </lineage>
</organism>
<evidence type="ECO:0000259" key="2">
    <source>
        <dbReference type="Pfam" id="PF20152"/>
    </source>
</evidence>
<gene>
    <name evidence="3" type="ORF">GLOTRDRAFT_132391</name>
</gene>
<evidence type="ECO:0000313" key="4">
    <source>
        <dbReference type="Proteomes" id="UP000030669"/>
    </source>
</evidence>
<keyword evidence="4" id="KW-1185">Reference proteome</keyword>
<dbReference type="RefSeq" id="XP_007869440.1">
    <property type="nucleotide sequence ID" value="XM_007871249.1"/>
</dbReference>
<protein>
    <recommendedName>
        <fullName evidence="2">DUF6534 domain-containing protein</fullName>
    </recommendedName>
</protein>
<feature type="transmembrane region" description="Helical" evidence="1">
    <location>
        <begin position="55"/>
        <end position="76"/>
    </location>
</feature>
<dbReference type="AlphaFoldDB" id="S7PXN0"/>
<evidence type="ECO:0000256" key="1">
    <source>
        <dbReference type="SAM" id="Phobius"/>
    </source>
</evidence>
<keyword evidence="1" id="KW-0472">Membrane</keyword>